<keyword evidence="2" id="KW-1185">Reference proteome</keyword>
<evidence type="ECO:0000313" key="2">
    <source>
        <dbReference type="Proteomes" id="UP001500822"/>
    </source>
</evidence>
<sequence>MTEQTDRPDGCCGVCPGIVGGGYDCTCADNPDCPLVDPVALADRWYLRSQDDDDDLGDVSVVEAIGLAHRLATENGELSGNPGKLPATDDVVERARQHLAAITPGPWYAEPRDHDDVYRLTMVYNVFHNGDTPDRDLVAEVAYDNADFIAAAPVLVADLVAEAEKQRAAIMRVIAACVEADIESIAFNGEPGVIKTTTIRSALNGGPDEH</sequence>
<organism evidence="1 2">
    <name type="scientific">Gordonia alkaliphila</name>
    <dbReference type="NCBI Taxonomy" id="1053547"/>
    <lineage>
        <taxon>Bacteria</taxon>
        <taxon>Bacillati</taxon>
        <taxon>Actinomycetota</taxon>
        <taxon>Actinomycetes</taxon>
        <taxon>Mycobacteriales</taxon>
        <taxon>Gordoniaceae</taxon>
        <taxon>Gordonia</taxon>
    </lineage>
</organism>
<dbReference type="Proteomes" id="UP001500822">
    <property type="component" value="Unassembled WGS sequence"/>
</dbReference>
<accession>A0ABP8ZGM9</accession>
<reference evidence="2" key="1">
    <citation type="journal article" date="2019" name="Int. J. Syst. Evol. Microbiol.">
        <title>The Global Catalogue of Microorganisms (GCM) 10K type strain sequencing project: providing services to taxonomists for standard genome sequencing and annotation.</title>
        <authorList>
            <consortium name="The Broad Institute Genomics Platform"/>
            <consortium name="The Broad Institute Genome Sequencing Center for Infectious Disease"/>
            <person name="Wu L."/>
            <person name="Ma J."/>
        </authorList>
    </citation>
    <scope>NUCLEOTIDE SEQUENCE [LARGE SCALE GENOMIC DNA]</scope>
    <source>
        <strain evidence="2">JCM 18077</strain>
    </source>
</reference>
<gene>
    <name evidence="1" type="ORF">GCM10023217_30140</name>
</gene>
<dbReference type="EMBL" id="BAABIE010000016">
    <property type="protein sequence ID" value="GAA4756242.1"/>
    <property type="molecule type" value="Genomic_DNA"/>
</dbReference>
<comment type="caution">
    <text evidence="1">The sequence shown here is derived from an EMBL/GenBank/DDBJ whole genome shotgun (WGS) entry which is preliminary data.</text>
</comment>
<name>A0ABP8ZGM9_9ACTN</name>
<proteinExistence type="predicted"/>
<protein>
    <submittedName>
        <fullName evidence="1">Uncharacterized protein</fullName>
    </submittedName>
</protein>
<evidence type="ECO:0000313" key="1">
    <source>
        <dbReference type="EMBL" id="GAA4756242.1"/>
    </source>
</evidence>
<dbReference type="RefSeq" id="WP_345314123.1">
    <property type="nucleotide sequence ID" value="NZ_BAABIE010000016.1"/>
</dbReference>